<dbReference type="PANTHER" id="PTHR35038:SF8">
    <property type="entry name" value="C-TYPE POLYHEME CYTOCHROME OMCC"/>
    <property type="match status" value="1"/>
</dbReference>
<accession>A0ABT2EIE7</accession>
<gene>
    <name evidence="4" type="ORF">M2350_000094</name>
</gene>
<feature type="signal peptide" evidence="2">
    <location>
        <begin position="1"/>
        <end position="22"/>
    </location>
</feature>
<feature type="domain" description="Doubled CXXCH motif" evidence="3">
    <location>
        <begin position="137"/>
        <end position="168"/>
    </location>
</feature>
<dbReference type="Gene3D" id="1.10.287.3080">
    <property type="match status" value="1"/>
</dbReference>
<evidence type="ECO:0000313" key="4">
    <source>
        <dbReference type="EMBL" id="MCS3917697.1"/>
    </source>
</evidence>
<dbReference type="InterPro" id="IPR051829">
    <property type="entry name" value="Multiheme_Cytochr_ET"/>
</dbReference>
<dbReference type="Gene3D" id="3.90.10.10">
    <property type="entry name" value="Cytochrome C3"/>
    <property type="match status" value="1"/>
</dbReference>
<proteinExistence type="predicted"/>
<protein>
    <submittedName>
        <fullName evidence="4">CXXCH cytochrome family protein</fullName>
    </submittedName>
</protein>
<keyword evidence="1 2" id="KW-0732">Signal</keyword>
<dbReference type="PANTHER" id="PTHR35038">
    <property type="entry name" value="DISSIMILATORY SULFITE REDUCTASE SIRA"/>
    <property type="match status" value="1"/>
</dbReference>
<dbReference type="NCBIfam" id="TIGR01905">
    <property type="entry name" value="paired_CXXCH_1"/>
    <property type="match status" value="2"/>
</dbReference>
<evidence type="ECO:0000256" key="1">
    <source>
        <dbReference type="ARBA" id="ARBA00022729"/>
    </source>
</evidence>
<dbReference type="InterPro" id="IPR036280">
    <property type="entry name" value="Multihaem_cyt_sf"/>
</dbReference>
<feature type="chain" id="PRO_5046036543" evidence="2">
    <location>
        <begin position="23"/>
        <end position="350"/>
    </location>
</feature>
<comment type="caution">
    <text evidence="4">The sequence shown here is derived from an EMBL/GenBank/DDBJ whole genome shotgun (WGS) entry which is preliminary data.</text>
</comment>
<feature type="domain" description="Doubled CXXCH motif" evidence="3">
    <location>
        <begin position="178"/>
        <end position="216"/>
    </location>
</feature>
<dbReference type="Pfam" id="PF09699">
    <property type="entry name" value="Paired_CXXCH_1"/>
    <property type="match status" value="2"/>
</dbReference>
<evidence type="ECO:0000313" key="5">
    <source>
        <dbReference type="Proteomes" id="UP001204798"/>
    </source>
</evidence>
<reference evidence="4 5" key="1">
    <citation type="submission" date="2022-08" db="EMBL/GenBank/DDBJ databases">
        <title>Bacterial and archaeal communities from various locations to study Microbial Dark Matter (Phase II).</title>
        <authorList>
            <person name="Stepanauskas R."/>
        </authorList>
    </citation>
    <scope>NUCLEOTIDE SEQUENCE [LARGE SCALE GENOMIC DNA]</scope>
    <source>
        <strain evidence="4 5">PD1</strain>
    </source>
</reference>
<organism evidence="4 5">
    <name type="scientific">Candidatus Fervidibacter sacchari</name>
    <dbReference type="NCBI Taxonomy" id="1448929"/>
    <lineage>
        <taxon>Bacteria</taxon>
        <taxon>Candidatus Fervidibacterota</taxon>
        <taxon>Candidatus Fervidibacter</taxon>
    </lineage>
</organism>
<keyword evidence="5" id="KW-1185">Reference proteome</keyword>
<dbReference type="EMBL" id="JANUCP010000001">
    <property type="protein sequence ID" value="MCS3917697.1"/>
    <property type="molecule type" value="Genomic_DNA"/>
</dbReference>
<name>A0ABT2EIE7_9BACT</name>
<evidence type="ECO:0000256" key="2">
    <source>
        <dbReference type="SAM" id="SignalP"/>
    </source>
</evidence>
<sequence length="350" mass="39106">MAMKWFRLLTVLTAALFAAVWASTQQLSIPEPLAKIKAKYVGSKICFECHIDVAKVWAQVPHSQWMLDEKLPKHLQGCEACHGPGSLHVVQRPGNIVAWGKLSVAEQNAICLQCHKTVTAENWLASPHGSGKQYAPSCVTCHEVHKPVDRRWMLKARAYDLCVKCHSEIVARAKVGQHHSVSGQASKCAACHDAHDGSIPGMLKAPLMELCERCHRLEDVKPSDHTPEFLKEHGKKFKPTNRRCISCHGRNGCQECHGIEMPHPQGFAVKHGEPAMNRPQVCSRCHQRSYCNKCHESAPPSSHDAEDYTTKGHGEEYQQRTANYCALCHERAFCAQCHRGKPELLQTIPE</sequence>
<dbReference type="Proteomes" id="UP001204798">
    <property type="component" value="Unassembled WGS sequence"/>
</dbReference>
<dbReference type="RefSeq" id="WP_259092056.1">
    <property type="nucleotide sequence ID" value="NZ_CP130454.1"/>
</dbReference>
<dbReference type="SUPFAM" id="SSF48695">
    <property type="entry name" value="Multiheme cytochromes"/>
    <property type="match status" value="2"/>
</dbReference>
<evidence type="ECO:0000259" key="3">
    <source>
        <dbReference type="Pfam" id="PF09699"/>
    </source>
</evidence>
<dbReference type="InterPro" id="IPR010177">
    <property type="entry name" value="Paired_CXXCH_1"/>
</dbReference>